<gene>
    <name evidence="11" type="ORF">V9T40_002606</name>
</gene>
<evidence type="ECO:0000256" key="3">
    <source>
        <dbReference type="ARBA" id="ARBA00007357"/>
    </source>
</evidence>
<organism evidence="11 12">
    <name type="scientific">Parthenolecanium corni</name>
    <dbReference type="NCBI Taxonomy" id="536013"/>
    <lineage>
        <taxon>Eukaryota</taxon>
        <taxon>Metazoa</taxon>
        <taxon>Ecdysozoa</taxon>
        <taxon>Arthropoda</taxon>
        <taxon>Hexapoda</taxon>
        <taxon>Insecta</taxon>
        <taxon>Pterygota</taxon>
        <taxon>Neoptera</taxon>
        <taxon>Paraneoptera</taxon>
        <taxon>Hemiptera</taxon>
        <taxon>Sternorrhyncha</taxon>
        <taxon>Coccoidea</taxon>
        <taxon>Coccidae</taxon>
        <taxon>Parthenolecanium</taxon>
    </lineage>
</organism>
<sequence length="480" mass="55628">MGEATIPIELNIVGLPIKPPFNDALNKEYDFSRLLAKVHRHSVFAEFLFRVSVEPYADDFARNYLHFDHASSANQFRTDENPKEFEVFAFRSHFRNDEKIKRKKEAVEILKATIRDFVHYMNVLTNAPFSKKKNELTEARITELVDFFVEMNESTRLQDRPKAGRFGTGTKMTLTELQQKTDEIMGENNGKIKINWLDYIETLFEGIRDDARQIFENGEPIIIKNMNQLKAILKVVSQVNHKVFICALWWSVAQSVIVMSGTESRKIFYDRYSEMTKTKLAPRPLHNPADVNAGYLAEFNSIDIPIGILGSPFYNLGLEALNYGAIGIIIAHELGHALDNMGRGYDSWGRKRNWWKKSTDREYRRRAVNGEQTLGENIADFIGFTQALKAYKKYKEKHGEEDLLPHFEHYSHERLFTMAFANIYCEVSTPSYLEHRIQYDEHAPSQARILGVLQNSQEFAKIWDCTENSGMNPKEKCQLW</sequence>
<comment type="cofactor">
    <cofactor evidence="1">
        <name>Zn(2+)</name>
        <dbReference type="ChEBI" id="CHEBI:29105"/>
    </cofactor>
</comment>
<dbReference type="Pfam" id="PF05649">
    <property type="entry name" value="Peptidase_M13_N"/>
    <property type="match status" value="1"/>
</dbReference>
<evidence type="ECO:0000256" key="2">
    <source>
        <dbReference type="ARBA" id="ARBA00004401"/>
    </source>
</evidence>
<dbReference type="PANTHER" id="PTHR11733">
    <property type="entry name" value="ZINC METALLOPROTEASE FAMILY M13 NEPRILYSIN-RELATED"/>
    <property type="match status" value="1"/>
</dbReference>
<dbReference type="EMBL" id="JBBCAQ010000022">
    <property type="protein sequence ID" value="KAK7590993.1"/>
    <property type="molecule type" value="Genomic_DNA"/>
</dbReference>
<dbReference type="InterPro" id="IPR018497">
    <property type="entry name" value="Peptidase_M13_C"/>
</dbReference>
<evidence type="ECO:0000256" key="6">
    <source>
        <dbReference type="ARBA" id="ARBA00022801"/>
    </source>
</evidence>
<dbReference type="GO" id="GO:0005886">
    <property type="term" value="C:plasma membrane"/>
    <property type="evidence" value="ECO:0007669"/>
    <property type="project" value="UniProtKB-SubCell"/>
</dbReference>
<comment type="similarity">
    <text evidence="3">Belongs to the peptidase M13 family.</text>
</comment>
<dbReference type="Pfam" id="PF01431">
    <property type="entry name" value="Peptidase_M13"/>
    <property type="match status" value="1"/>
</dbReference>
<dbReference type="InterPro" id="IPR042089">
    <property type="entry name" value="Peptidase_M13_dom_2"/>
</dbReference>
<name>A0AAN9TL27_9HEMI</name>
<feature type="domain" description="Peptidase M13 C-terminal" evidence="9">
    <location>
        <begin position="365"/>
        <end position="479"/>
    </location>
</feature>
<keyword evidence="4" id="KW-0645">Protease</keyword>
<protein>
    <submittedName>
        <fullName evidence="11">Uncharacterized protein</fullName>
    </submittedName>
</protein>
<evidence type="ECO:0000256" key="4">
    <source>
        <dbReference type="ARBA" id="ARBA00022670"/>
    </source>
</evidence>
<dbReference type="GO" id="GO:0016485">
    <property type="term" value="P:protein processing"/>
    <property type="evidence" value="ECO:0007669"/>
    <property type="project" value="TreeGrafter"/>
</dbReference>
<evidence type="ECO:0000313" key="12">
    <source>
        <dbReference type="Proteomes" id="UP001367676"/>
    </source>
</evidence>
<evidence type="ECO:0000259" key="10">
    <source>
        <dbReference type="Pfam" id="PF05649"/>
    </source>
</evidence>
<keyword evidence="8" id="KW-0482">Metalloprotease</keyword>
<evidence type="ECO:0000259" key="9">
    <source>
        <dbReference type="Pfam" id="PF01431"/>
    </source>
</evidence>
<evidence type="ECO:0000256" key="7">
    <source>
        <dbReference type="ARBA" id="ARBA00022833"/>
    </source>
</evidence>
<dbReference type="SUPFAM" id="SSF55486">
    <property type="entry name" value="Metalloproteases ('zincins'), catalytic domain"/>
    <property type="match status" value="1"/>
</dbReference>
<dbReference type="InterPro" id="IPR000718">
    <property type="entry name" value="Peptidase_M13"/>
</dbReference>
<evidence type="ECO:0000313" key="11">
    <source>
        <dbReference type="EMBL" id="KAK7590993.1"/>
    </source>
</evidence>
<comment type="subcellular location">
    <subcellularLocation>
        <location evidence="2">Cell membrane</location>
        <topology evidence="2">Single-pass type II membrane protein</topology>
    </subcellularLocation>
</comment>
<keyword evidence="5" id="KW-0479">Metal-binding</keyword>
<evidence type="ECO:0000256" key="8">
    <source>
        <dbReference type="ARBA" id="ARBA00023049"/>
    </source>
</evidence>
<reference evidence="11 12" key="1">
    <citation type="submission" date="2024-03" db="EMBL/GenBank/DDBJ databases">
        <title>Adaptation during the transition from Ophiocordyceps entomopathogen to insect associate is accompanied by gene loss and intensified selection.</title>
        <authorList>
            <person name="Ward C.M."/>
            <person name="Onetto C.A."/>
            <person name="Borneman A.R."/>
        </authorList>
    </citation>
    <scope>NUCLEOTIDE SEQUENCE [LARGE SCALE GENOMIC DNA]</scope>
    <source>
        <strain evidence="11">AWRI1</strain>
        <tissue evidence="11">Single Adult Female</tissue>
    </source>
</reference>
<dbReference type="Gene3D" id="3.40.390.10">
    <property type="entry name" value="Collagenase (Catalytic Domain)"/>
    <property type="match status" value="1"/>
</dbReference>
<keyword evidence="7" id="KW-0862">Zinc</keyword>
<dbReference type="Proteomes" id="UP001367676">
    <property type="component" value="Unassembled WGS sequence"/>
</dbReference>
<dbReference type="GO" id="GO:0046872">
    <property type="term" value="F:metal ion binding"/>
    <property type="evidence" value="ECO:0007669"/>
    <property type="project" value="UniProtKB-KW"/>
</dbReference>
<dbReference type="InterPro" id="IPR008753">
    <property type="entry name" value="Peptidase_M13_N"/>
</dbReference>
<keyword evidence="6" id="KW-0378">Hydrolase</keyword>
<dbReference type="PRINTS" id="PR00786">
    <property type="entry name" value="NEPRILYSIN"/>
</dbReference>
<comment type="caution">
    <text evidence="11">The sequence shown here is derived from an EMBL/GenBank/DDBJ whole genome shotgun (WGS) entry which is preliminary data.</text>
</comment>
<proteinExistence type="inferred from homology"/>
<dbReference type="PANTHER" id="PTHR11733:SF133">
    <property type="entry name" value="PHOSPHATE-REGULATING NEUTRAL ENDOPEPTIDASE PHEX"/>
    <property type="match status" value="1"/>
</dbReference>
<dbReference type="Gene3D" id="1.10.1380.10">
    <property type="entry name" value="Neutral endopeptidase , domain2"/>
    <property type="match status" value="1"/>
</dbReference>
<dbReference type="AlphaFoldDB" id="A0AAN9TL27"/>
<feature type="domain" description="Peptidase M13 N-terminal" evidence="10">
    <location>
        <begin position="26"/>
        <end position="283"/>
    </location>
</feature>
<evidence type="ECO:0000256" key="1">
    <source>
        <dbReference type="ARBA" id="ARBA00001947"/>
    </source>
</evidence>
<accession>A0AAN9TL27</accession>
<evidence type="ECO:0000256" key="5">
    <source>
        <dbReference type="ARBA" id="ARBA00022723"/>
    </source>
</evidence>
<keyword evidence="12" id="KW-1185">Reference proteome</keyword>
<dbReference type="PROSITE" id="PS51885">
    <property type="entry name" value="NEPRILYSIN"/>
    <property type="match status" value="1"/>
</dbReference>
<dbReference type="InterPro" id="IPR024079">
    <property type="entry name" value="MetalloPept_cat_dom_sf"/>
</dbReference>
<dbReference type="GO" id="GO:0004222">
    <property type="term" value="F:metalloendopeptidase activity"/>
    <property type="evidence" value="ECO:0007669"/>
    <property type="project" value="InterPro"/>
</dbReference>